<evidence type="ECO:0000256" key="12">
    <source>
        <dbReference type="RuleBase" id="RU362059"/>
    </source>
</evidence>
<keyword evidence="8 12" id="KW-0472">Membrane</keyword>
<evidence type="ECO:0000256" key="10">
    <source>
        <dbReference type="ARBA" id="ARBA00046288"/>
    </source>
</evidence>
<keyword evidence="7 12" id="KW-1133">Transmembrane helix</keyword>
<evidence type="ECO:0000256" key="4">
    <source>
        <dbReference type="ARBA" id="ARBA00022679"/>
    </source>
</evidence>
<evidence type="ECO:0000256" key="3">
    <source>
        <dbReference type="ARBA" id="ARBA00022676"/>
    </source>
</evidence>
<sequence length="513" mass="58893">MMDLLITTIIICTAVIYPVNTANILVVFYNRAFSHNFVFIPLFQELASKGHNITYISSYPIQNPNITNISTKESIPIVQNTINVTHVQSINAFHESMKIMWDFYKKGIKYDALFTVDDVNILLNGPSKYDLLIAEHFNSELSLVFASKFNIPYILLSSCSLLPWNQQVFGQSYALATSPVTLTGLSPKMNFYDRIKNTISNAEQVIGYNFLCRKRDEEIIKKKLKIDVSLDQLVKNASLLMVNTHFTMFGSRAYVPAIVEVGGIHIQPIKPLPTDIQTFIDEAEHGVVYFCMGSLLRGETFPVEKRKMFLKVFEKIPQRVLWKWEGELHDKPSNVMIRKWMPQRDILAHPNVKLFISHGGLLGTTEAVYEGVPILSIPIFGDQMTNVKAVRDKGAAEIMYYTDLNEDEIFTKINSMLTDPTYKQKAKELSEVFRDRPMSPLETAVYWTEYVIRHKGAPHLRSAAVGMPWYQYYLIDVLLVIFISIATIFVSLYYLIFKQILRLIYKKSKEKQT</sequence>
<dbReference type="SUPFAM" id="SSF53756">
    <property type="entry name" value="UDP-Glycosyltransferase/glycogen phosphorylase"/>
    <property type="match status" value="1"/>
</dbReference>
<comment type="subcellular location">
    <subcellularLocation>
        <location evidence="10">Endomembrane system</location>
        <topology evidence="10">Single-pass type I membrane protein</topology>
    </subcellularLocation>
    <subcellularLocation>
        <location evidence="1">Endoplasmic reticulum</location>
    </subcellularLocation>
    <subcellularLocation>
        <location evidence="12">Membrane</location>
        <topology evidence="12">Single-pass membrane protein</topology>
    </subcellularLocation>
</comment>
<dbReference type="GO" id="GO:0016020">
    <property type="term" value="C:membrane"/>
    <property type="evidence" value="ECO:0007669"/>
    <property type="project" value="UniProtKB-SubCell"/>
</dbReference>
<dbReference type="GeneID" id="112693546"/>
<evidence type="ECO:0000256" key="11">
    <source>
        <dbReference type="RuleBase" id="RU003718"/>
    </source>
</evidence>
<dbReference type="GO" id="GO:0005783">
    <property type="term" value="C:endoplasmic reticulum"/>
    <property type="evidence" value="ECO:0007669"/>
    <property type="project" value="UniProtKB-SubCell"/>
</dbReference>
<dbReference type="PANTHER" id="PTHR48043">
    <property type="entry name" value="EG:EG0003.4 PROTEIN-RELATED"/>
    <property type="match status" value="1"/>
</dbReference>
<keyword evidence="13" id="KW-1185">Reference proteome</keyword>
<keyword evidence="6" id="KW-0256">Endoplasmic reticulum</keyword>
<keyword evidence="4 11" id="KW-0808">Transferase</keyword>
<dbReference type="PANTHER" id="PTHR48043:SF114">
    <property type="entry name" value="IP04436P-RELATED"/>
    <property type="match status" value="1"/>
</dbReference>
<dbReference type="FunFam" id="3.40.50.2000:FF:000050">
    <property type="entry name" value="UDP-glucuronosyltransferase"/>
    <property type="match status" value="1"/>
</dbReference>
<evidence type="ECO:0000256" key="7">
    <source>
        <dbReference type="ARBA" id="ARBA00022989"/>
    </source>
</evidence>
<evidence type="ECO:0000313" key="14">
    <source>
        <dbReference type="RefSeq" id="XP_025424446.1"/>
    </source>
</evidence>
<evidence type="ECO:0000256" key="1">
    <source>
        <dbReference type="ARBA" id="ARBA00004240"/>
    </source>
</evidence>
<name>A0A8B8GPC0_9HEMI</name>
<dbReference type="EC" id="2.4.1.17" evidence="12"/>
<dbReference type="InterPro" id="IPR050271">
    <property type="entry name" value="UDP-glycosyltransferase"/>
</dbReference>
<dbReference type="AlphaFoldDB" id="A0A8B8GPC0"/>
<protein>
    <recommendedName>
        <fullName evidence="12">UDP-glucuronosyltransferase</fullName>
        <ecNumber evidence="12">2.4.1.17</ecNumber>
    </recommendedName>
</protein>
<dbReference type="Gene3D" id="3.40.50.2000">
    <property type="entry name" value="Glycogen Phosphorylase B"/>
    <property type="match status" value="1"/>
</dbReference>
<evidence type="ECO:0000256" key="2">
    <source>
        <dbReference type="ARBA" id="ARBA00009995"/>
    </source>
</evidence>
<keyword evidence="5 12" id="KW-0812">Transmembrane</keyword>
<organism evidence="13 14">
    <name type="scientific">Sipha flava</name>
    <name type="common">yellow sugarcane aphid</name>
    <dbReference type="NCBI Taxonomy" id="143950"/>
    <lineage>
        <taxon>Eukaryota</taxon>
        <taxon>Metazoa</taxon>
        <taxon>Ecdysozoa</taxon>
        <taxon>Arthropoda</taxon>
        <taxon>Hexapoda</taxon>
        <taxon>Insecta</taxon>
        <taxon>Pterygota</taxon>
        <taxon>Neoptera</taxon>
        <taxon>Paraneoptera</taxon>
        <taxon>Hemiptera</taxon>
        <taxon>Sternorrhyncha</taxon>
        <taxon>Aphidomorpha</taxon>
        <taxon>Aphidoidea</taxon>
        <taxon>Aphididae</taxon>
        <taxon>Sipha</taxon>
    </lineage>
</organism>
<evidence type="ECO:0000256" key="6">
    <source>
        <dbReference type="ARBA" id="ARBA00022824"/>
    </source>
</evidence>
<proteinExistence type="inferred from homology"/>
<evidence type="ECO:0000256" key="5">
    <source>
        <dbReference type="ARBA" id="ARBA00022692"/>
    </source>
</evidence>
<accession>A0A8B8GPC0</accession>
<dbReference type="OrthoDB" id="5835829at2759"/>
<dbReference type="Pfam" id="PF00201">
    <property type="entry name" value="UDPGT"/>
    <property type="match status" value="1"/>
</dbReference>
<feature type="transmembrane region" description="Helical" evidence="12">
    <location>
        <begin position="472"/>
        <end position="497"/>
    </location>
</feature>
<dbReference type="GO" id="GO:0015020">
    <property type="term" value="F:glucuronosyltransferase activity"/>
    <property type="evidence" value="ECO:0007669"/>
    <property type="project" value="UniProtKB-EC"/>
</dbReference>
<dbReference type="InterPro" id="IPR002213">
    <property type="entry name" value="UDP_glucos_trans"/>
</dbReference>
<dbReference type="PROSITE" id="PS00375">
    <property type="entry name" value="UDPGT"/>
    <property type="match status" value="1"/>
</dbReference>
<comment type="catalytic activity">
    <reaction evidence="12">
        <text>glucuronate acceptor + UDP-alpha-D-glucuronate = acceptor beta-D-glucuronoside + UDP + H(+)</text>
        <dbReference type="Rhea" id="RHEA:21032"/>
        <dbReference type="ChEBI" id="CHEBI:15378"/>
        <dbReference type="ChEBI" id="CHEBI:58052"/>
        <dbReference type="ChEBI" id="CHEBI:58223"/>
        <dbReference type="ChEBI" id="CHEBI:132367"/>
        <dbReference type="ChEBI" id="CHEBI:132368"/>
        <dbReference type="EC" id="2.4.1.17"/>
    </reaction>
</comment>
<comment type="similarity">
    <text evidence="2 11">Belongs to the UDP-glycosyltransferase family.</text>
</comment>
<dbReference type="CDD" id="cd03784">
    <property type="entry name" value="GT1_Gtf-like"/>
    <property type="match status" value="1"/>
</dbReference>
<evidence type="ECO:0000313" key="13">
    <source>
        <dbReference type="Proteomes" id="UP000694846"/>
    </source>
</evidence>
<evidence type="ECO:0000256" key="8">
    <source>
        <dbReference type="ARBA" id="ARBA00023136"/>
    </source>
</evidence>
<dbReference type="Proteomes" id="UP000694846">
    <property type="component" value="Unplaced"/>
</dbReference>
<dbReference type="RefSeq" id="XP_025424446.1">
    <property type="nucleotide sequence ID" value="XM_025568661.1"/>
</dbReference>
<dbReference type="InterPro" id="IPR035595">
    <property type="entry name" value="UDP_glycos_trans_CS"/>
</dbReference>
<keyword evidence="9" id="KW-0325">Glycoprotein</keyword>
<keyword evidence="3 11" id="KW-0328">Glycosyltransferase</keyword>
<evidence type="ECO:0000256" key="9">
    <source>
        <dbReference type="ARBA" id="ARBA00023180"/>
    </source>
</evidence>
<reference evidence="14" key="1">
    <citation type="submission" date="2025-08" db="UniProtKB">
        <authorList>
            <consortium name="RefSeq"/>
        </authorList>
    </citation>
    <scope>IDENTIFICATION</scope>
    <source>
        <tissue evidence="14">Whole body</tissue>
    </source>
</reference>
<gene>
    <name evidence="14" type="primary">LOC112693546</name>
</gene>